<dbReference type="AlphaFoldDB" id="A0A0N7L6Y4"/>
<dbReference type="EMBL" id="CCYD01001583">
    <property type="protein sequence ID" value="CEG45563.1"/>
    <property type="molecule type" value="Genomic_DNA"/>
</dbReference>
<organism evidence="1 2">
    <name type="scientific">Plasmopara halstedii</name>
    <name type="common">Downy mildew of sunflower</name>
    <dbReference type="NCBI Taxonomy" id="4781"/>
    <lineage>
        <taxon>Eukaryota</taxon>
        <taxon>Sar</taxon>
        <taxon>Stramenopiles</taxon>
        <taxon>Oomycota</taxon>
        <taxon>Peronosporomycetes</taxon>
        <taxon>Peronosporales</taxon>
        <taxon>Peronosporaceae</taxon>
        <taxon>Plasmopara</taxon>
    </lineage>
</organism>
<dbReference type="Proteomes" id="UP000054928">
    <property type="component" value="Unassembled WGS sequence"/>
</dbReference>
<name>A0A0N7L6Y4_PLAHL</name>
<accession>A0A0N7L6Y4</accession>
<protein>
    <submittedName>
        <fullName evidence="1">Uncharacterized protein</fullName>
    </submittedName>
</protein>
<evidence type="ECO:0000313" key="2">
    <source>
        <dbReference type="Proteomes" id="UP000054928"/>
    </source>
</evidence>
<dbReference type="GeneID" id="36396905"/>
<keyword evidence="2" id="KW-1185">Reference proteome</keyword>
<dbReference type="RefSeq" id="XP_024581932.1">
    <property type="nucleotide sequence ID" value="XM_024716321.1"/>
</dbReference>
<evidence type="ECO:0000313" key="1">
    <source>
        <dbReference type="EMBL" id="CEG45563.1"/>
    </source>
</evidence>
<sequence>MTGGWRQPSLKWVTLNARPYFWKFSNLAKLTSASCVWSLSGLESYCRPISLRYSGTGDDRGIFSSSIEHMAL</sequence>
<reference evidence="2" key="1">
    <citation type="submission" date="2014-09" db="EMBL/GenBank/DDBJ databases">
        <authorList>
            <person name="Sharma Rahul"/>
            <person name="Thines Marco"/>
        </authorList>
    </citation>
    <scope>NUCLEOTIDE SEQUENCE [LARGE SCALE GENOMIC DNA]</scope>
</reference>
<proteinExistence type="predicted"/>